<dbReference type="Pfam" id="PF00293">
    <property type="entry name" value="NUDIX"/>
    <property type="match status" value="1"/>
</dbReference>
<comment type="cofactor">
    <cofactor evidence="2">
        <name>Zn(2+)</name>
        <dbReference type="ChEBI" id="CHEBI:29105"/>
    </cofactor>
</comment>
<evidence type="ECO:0000313" key="11">
    <source>
        <dbReference type="EMBL" id="MBC6449868.1"/>
    </source>
</evidence>
<sequence>MSELAYTGLTLDRAGGRRSDDQWLAGLRKDAKAVALWRDHCLVRAEQPVWMDVPEGREDTVFLGLDGDTGVFAVDLSDLEEADATESVGADAAVDIRRLVSGLDPQGATRLAYARGLLHWNRNQRFCGACGSPARAAHGGHLRICTGCGKLLFPRIEPAVITLVEYGDRCLLGRHRGAAANAFSTLAGFVEIGESLEDAVRREVAEEAGVAVSAVEYRASQAWPFPSGLMLGFRAVAEGPEIAVDRDELLAARWFSRDEVLALQEEHRIAGTGRTDSIEHFLVTSWLTGA</sequence>
<dbReference type="SUPFAM" id="SSF55811">
    <property type="entry name" value="Nudix"/>
    <property type="match status" value="1"/>
</dbReference>
<dbReference type="InterPro" id="IPR000086">
    <property type="entry name" value="NUDIX_hydrolase_dom"/>
</dbReference>
<dbReference type="Gene3D" id="3.90.79.20">
    <property type="match status" value="1"/>
</dbReference>
<dbReference type="GO" id="GO:0016787">
    <property type="term" value="F:hydrolase activity"/>
    <property type="evidence" value="ECO:0007669"/>
    <property type="project" value="UniProtKB-KW"/>
</dbReference>
<keyword evidence="5" id="KW-0479">Metal-binding</keyword>
<evidence type="ECO:0000256" key="8">
    <source>
        <dbReference type="ARBA" id="ARBA00023027"/>
    </source>
</evidence>
<dbReference type="InterPro" id="IPR020084">
    <property type="entry name" value="NUDIX_hydrolase_CS"/>
</dbReference>
<reference evidence="11 12" key="1">
    <citation type="submission" date="2020-06" db="EMBL/GenBank/DDBJ databases">
        <title>Actinokineospora xiongansis sp. nov., isolated from soil of Baiyangdian.</title>
        <authorList>
            <person name="Zhang X."/>
        </authorList>
    </citation>
    <scope>NUCLEOTIDE SEQUENCE [LARGE SCALE GENOMIC DNA]</scope>
    <source>
        <strain evidence="11 12">HBU206404</strain>
    </source>
</reference>
<keyword evidence="6 11" id="KW-0378">Hydrolase</keyword>
<dbReference type="InterPro" id="IPR015376">
    <property type="entry name" value="Znr_NADH_PPase"/>
</dbReference>
<dbReference type="InterPro" id="IPR015797">
    <property type="entry name" value="NUDIX_hydrolase-like_dom_sf"/>
</dbReference>
<evidence type="ECO:0000256" key="3">
    <source>
        <dbReference type="ARBA" id="ARBA00009595"/>
    </source>
</evidence>
<comment type="cofactor">
    <cofactor evidence="1">
        <name>Mg(2+)</name>
        <dbReference type="ChEBI" id="CHEBI:18420"/>
    </cofactor>
</comment>
<comment type="catalytic activity">
    <reaction evidence="9">
        <text>a 5'-end NAD(+)-phospho-ribonucleoside in mRNA + H2O = a 5'-end phospho-adenosine-phospho-ribonucleoside in mRNA + beta-nicotinamide D-ribonucleotide + 2 H(+)</text>
        <dbReference type="Rhea" id="RHEA:60876"/>
        <dbReference type="Rhea" id="RHEA-COMP:15698"/>
        <dbReference type="Rhea" id="RHEA-COMP:15719"/>
        <dbReference type="ChEBI" id="CHEBI:14649"/>
        <dbReference type="ChEBI" id="CHEBI:15377"/>
        <dbReference type="ChEBI" id="CHEBI:15378"/>
        <dbReference type="ChEBI" id="CHEBI:144029"/>
        <dbReference type="ChEBI" id="CHEBI:144051"/>
    </reaction>
    <physiologicalReaction direction="left-to-right" evidence="9">
        <dbReference type="Rhea" id="RHEA:60877"/>
    </physiologicalReaction>
</comment>
<dbReference type="NCBIfam" id="NF001299">
    <property type="entry name" value="PRK00241.1"/>
    <property type="match status" value="1"/>
</dbReference>
<dbReference type="PROSITE" id="PS51462">
    <property type="entry name" value="NUDIX"/>
    <property type="match status" value="1"/>
</dbReference>
<feature type="domain" description="Nudix hydrolase" evidence="10">
    <location>
        <begin position="154"/>
        <end position="282"/>
    </location>
</feature>
<keyword evidence="12" id="KW-1185">Reference proteome</keyword>
<comment type="similarity">
    <text evidence="3">Belongs to the Nudix hydrolase family. NudC subfamily.</text>
</comment>
<keyword evidence="8" id="KW-0520">NAD</keyword>
<proteinExistence type="inferred from homology"/>
<dbReference type="RefSeq" id="WP_187222920.1">
    <property type="nucleotide sequence ID" value="NZ_JABVED010000013.1"/>
</dbReference>
<dbReference type="InterPro" id="IPR015375">
    <property type="entry name" value="NADH_PPase-like_N"/>
</dbReference>
<evidence type="ECO:0000256" key="5">
    <source>
        <dbReference type="ARBA" id="ARBA00022723"/>
    </source>
</evidence>
<evidence type="ECO:0000256" key="4">
    <source>
        <dbReference type="ARBA" id="ARBA00012381"/>
    </source>
</evidence>
<name>A0ABR7LBC1_9PSEU</name>
<evidence type="ECO:0000256" key="1">
    <source>
        <dbReference type="ARBA" id="ARBA00001946"/>
    </source>
</evidence>
<evidence type="ECO:0000256" key="9">
    <source>
        <dbReference type="ARBA" id="ARBA00023679"/>
    </source>
</evidence>
<dbReference type="Proteomes" id="UP000734823">
    <property type="component" value="Unassembled WGS sequence"/>
</dbReference>
<dbReference type="EC" id="3.6.1.22" evidence="4"/>
<evidence type="ECO:0000256" key="6">
    <source>
        <dbReference type="ARBA" id="ARBA00022801"/>
    </source>
</evidence>
<dbReference type="EMBL" id="JABVED010000013">
    <property type="protein sequence ID" value="MBC6449868.1"/>
    <property type="molecule type" value="Genomic_DNA"/>
</dbReference>
<evidence type="ECO:0000256" key="2">
    <source>
        <dbReference type="ARBA" id="ARBA00001947"/>
    </source>
</evidence>
<dbReference type="Gene3D" id="3.90.79.10">
    <property type="entry name" value="Nucleoside Triphosphate Pyrophosphohydrolase"/>
    <property type="match status" value="1"/>
</dbReference>
<evidence type="ECO:0000259" key="10">
    <source>
        <dbReference type="PROSITE" id="PS51462"/>
    </source>
</evidence>
<dbReference type="PROSITE" id="PS00893">
    <property type="entry name" value="NUDIX_BOX"/>
    <property type="match status" value="1"/>
</dbReference>
<dbReference type="InterPro" id="IPR049734">
    <property type="entry name" value="NudC-like_C"/>
</dbReference>
<dbReference type="InterPro" id="IPR050241">
    <property type="entry name" value="NAD-cap_RNA_hydrolase_NudC"/>
</dbReference>
<accession>A0ABR7LBC1</accession>
<comment type="caution">
    <text evidence="11">The sequence shown here is derived from an EMBL/GenBank/DDBJ whole genome shotgun (WGS) entry which is preliminary data.</text>
</comment>
<dbReference type="Pfam" id="PF09296">
    <property type="entry name" value="NUDIX-like"/>
    <property type="match status" value="1"/>
</dbReference>
<gene>
    <name evidence="11" type="primary">nudC</name>
    <name evidence="11" type="ORF">GPZ80_22160</name>
</gene>
<dbReference type="CDD" id="cd03429">
    <property type="entry name" value="NUDIX_NADH_pyrophosphatase_Nudt13"/>
    <property type="match status" value="1"/>
</dbReference>
<dbReference type="PANTHER" id="PTHR42904">
    <property type="entry name" value="NUDIX HYDROLASE, NUDC SUBFAMILY"/>
    <property type="match status" value="1"/>
</dbReference>
<dbReference type="PANTHER" id="PTHR42904:SF6">
    <property type="entry name" value="NAD-CAPPED RNA HYDROLASE NUDT12"/>
    <property type="match status" value="1"/>
</dbReference>
<dbReference type="Pfam" id="PF09297">
    <property type="entry name" value="Zn_ribbon_NUD"/>
    <property type="match status" value="1"/>
</dbReference>
<protein>
    <recommendedName>
        <fullName evidence="4">NAD(+) diphosphatase</fullName>
        <ecNumber evidence="4">3.6.1.22</ecNumber>
    </recommendedName>
</protein>
<organism evidence="11 12">
    <name type="scientific">Actinokineospora xionganensis</name>
    <dbReference type="NCBI Taxonomy" id="2684470"/>
    <lineage>
        <taxon>Bacteria</taxon>
        <taxon>Bacillati</taxon>
        <taxon>Actinomycetota</taxon>
        <taxon>Actinomycetes</taxon>
        <taxon>Pseudonocardiales</taxon>
        <taxon>Pseudonocardiaceae</taxon>
        <taxon>Actinokineospora</taxon>
    </lineage>
</organism>
<evidence type="ECO:0000313" key="12">
    <source>
        <dbReference type="Proteomes" id="UP000734823"/>
    </source>
</evidence>
<keyword evidence="7" id="KW-0460">Magnesium</keyword>
<evidence type="ECO:0000256" key="7">
    <source>
        <dbReference type="ARBA" id="ARBA00022842"/>
    </source>
</evidence>